<dbReference type="SUPFAM" id="SSF54593">
    <property type="entry name" value="Glyoxalase/Bleomycin resistance protein/Dihydroxybiphenyl dioxygenase"/>
    <property type="match status" value="1"/>
</dbReference>
<protein>
    <recommendedName>
        <fullName evidence="1">Glyoxalase-like domain-containing protein</fullName>
    </recommendedName>
</protein>
<organism evidence="2 3">
    <name type="scientific">Candidatus Brachybacterium merdavium</name>
    <dbReference type="NCBI Taxonomy" id="2838513"/>
    <lineage>
        <taxon>Bacteria</taxon>
        <taxon>Bacillati</taxon>
        <taxon>Actinomycetota</taxon>
        <taxon>Actinomycetes</taxon>
        <taxon>Micrococcales</taxon>
        <taxon>Dermabacteraceae</taxon>
        <taxon>Brachybacterium</taxon>
    </lineage>
</organism>
<sequence>MPRVRAITLVLEDPSAAAMSLSRILGWTIDQDRGTFASLTSENSVPLWINAPTEGQDTSCNLILHIEADDVDVAFQRAVDNGAEPVREPTDMDFGERSACVTTAATPGMTIDFSRPLN</sequence>
<accession>A0A9D2LBB0</accession>
<dbReference type="InterPro" id="IPR041581">
    <property type="entry name" value="Glyoxalase_6"/>
</dbReference>
<dbReference type="EMBL" id="DWZH01000017">
    <property type="protein sequence ID" value="HJB09333.1"/>
    <property type="molecule type" value="Genomic_DNA"/>
</dbReference>
<reference evidence="2" key="1">
    <citation type="journal article" date="2021" name="PeerJ">
        <title>Extensive microbial diversity within the chicken gut microbiome revealed by metagenomics and culture.</title>
        <authorList>
            <person name="Gilroy R."/>
            <person name="Ravi A."/>
            <person name="Getino M."/>
            <person name="Pursley I."/>
            <person name="Horton D.L."/>
            <person name="Alikhan N.F."/>
            <person name="Baker D."/>
            <person name="Gharbi K."/>
            <person name="Hall N."/>
            <person name="Watson M."/>
            <person name="Adriaenssens E.M."/>
            <person name="Foster-Nyarko E."/>
            <person name="Jarju S."/>
            <person name="Secka A."/>
            <person name="Antonio M."/>
            <person name="Oren A."/>
            <person name="Chaudhuri R.R."/>
            <person name="La Ragione R."/>
            <person name="Hildebrand F."/>
            <person name="Pallen M.J."/>
        </authorList>
    </citation>
    <scope>NUCLEOTIDE SEQUENCE</scope>
    <source>
        <strain evidence="2">ChiHjej13B12-24818</strain>
    </source>
</reference>
<dbReference type="AlphaFoldDB" id="A0A9D2LBB0"/>
<name>A0A9D2LBB0_9MICO</name>
<dbReference type="Gene3D" id="3.10.180.10">
    <property type="entry name" value="2,3-Dihydroxybiphenyl 1,2-Dioxygenase, domain 1"/>
    <property type="match status" value="1"/>
</dbReference>
<evidence type="ECO:0000313" key="2">
    <source>
        <dbReference type="EMBL" id="HJB09333.1"/>
    </source>
</evidence>
<dbReference type="Proteomes" id="UP000823823">
    <property type="component" value="Unassembled WGS sequence"/>
</dbReference>
<proteinExistence type="predicted"/>
<dbReference type="Pfam" id="PF18029">
    <property type="entry name" value="Glyoxalase_6"/>
    <property type="match status" value="1"/>
</dbReference>
<comment type="caution">
    <text evidence="2">The sequence shown here is derived from an EMBL/GenBank/DDBJ whole genome shotgun (WGS) entry which is preliminary data.</text>
</comment>
<evidence type="ECO:0000313" key="3">
    <source>
        <dbReference type="Proteomes" id="UP000823823"/>
    </source>
</evidence>
<dbReference type="InterPro" id="IPR029068">
    <property type="entry name" value="Glyas_Bleomycin-R_OHBP_Dase"/>
</dbReference>
<reference evidence="2" key="2">
    <citation type="submission" date="2021-04" db="EMBL/GenBank/DDBJ databases">
        <authorList>
            <person name="Gilroy R."/>
        </authorList>
    </citation>
    <scope>NUCLEOTIDE SEQUENCE</scope>
    <source>
        <strain evidence="2">ChiHjej13B12-24818</strain>
    </source>
</reference>
<feature type="domain" description="Glyoxalase-like" evidence="1">
    <location>
        <begin position="11"/>
        <end position="95"/>
    </location>
</feature>
<gene>
    <name evidence="2" type="ORF">H9786_02195</name>
</gene>
<evidence type="ECO:0000259" key="1">
    <source>
        <dbReference type="Pfam" id="PF18029"/>
    </source>
</evidence>